<dbReference type="PANTHER" id="PTHR43096">
    <property type="entry name" value="DNAJ HOMOLOG 1, MITOCHONDRIAL-RELATED"/>
    <property type="match status" value="1"/>
</dbReference>
<dbReference type="Pfam" id="PF01556">
    <property type="entry name" value="DnaJ_C"/>
    <property type="match status" value="1"/>
</dbReference>
<accession>N1R5R4</accession>
<dbReference type="InterPro" id="IPR002939">
    <property type="entry name" value="DnaJ_C"/>
</dbReference>
<feature type="domain" description="Chaperone DnaJ C-terminal" evidence="2">
    <location>
        <begin position="37"/>
        <end position="90"/>
    </location>
</feature>
<dbReference type="ExpressionAtlas" id="N1R5R4">
    <property type="expression patterns" value="baseline"/>
</dbReference>
<evidence type="ECO:0000313" key="3">
    <source>
        <dbReference type="EnsemblPlants" id="EMT33650"/>
    </source>
</evidence>
<organism evidence="3">
    <name type="scientific">Aegilops tauschii</name>
    <name type="common">Tausch's goatgrass</name>
    <name type="synonym">Aegilops squarrosa</name>
    <dbReference type="NCBI Taxonomy" id="37682"/>
    <lineage>
        <taxon>Eukaryota</taxon>
        <taxon>Viridiplantae</taxon>
        <taxon>Streptophyta</taxon>
        <taxon>Embryophyta</taxon>
        <taxon>Tracheophyta</taxon>
        <taxon>Spermatophyta</taxon>
        <taxon>Magnoliopsida</taxon>
        <taxon>Liliopsida</taxon>
        <taxon>Poales</taxon>
        <taxon>Poaceae</taxon>
        <taxon>BOP clade</taxon>
        <taxon>Pooideae</taxon>
        <taxon>Triticodae</taxon>
        <taxon>Triticeae</taxon>
        <taxon>Triticinae</taxon>
        <taxon>Aegilops</taxon>
    </lineage>
</organism>
<dbReference type="GO" id="GO:0051082">
    <property type="term" value="F:unfolded protein binding"/>
    <property type="evidence" value="ECO:0007669"/>
    <property type="project" value="InterPro"/>
</dbReference>
<dbReference type="AlphaFoldDB" id="N1R5R4"/>
<name>N1R5R4_AEGTA</name>
<reference evidence="3" key="1">
    <citation type="submission" date="2015-06" db="UniProtKB">
        <authorList>
            <consortium name="EnsemblPlants"/>
        </authorList>
    </citation>
    <scope>IDENTIFICATION</scope>
</reference>
<dbReference type="EnsemblPlants" id="EMT33650">
    <property type="protein sequence ID" value="EMT33650"/>
    <property type="gene ID" value="F775_00035"/>
</dbReference>
<dbReference type="GO" id="GO:0042026">
    <property type="term" value="P:protein refolding"/>
    <property type="evidence" value="ECO:0007669"/>
    <property type="project" value="TreeGrafter"/>
</dbReference>
<feature type="compositionally biased region" description="Basic and acidic residues" evidence="1">
    <location>
        <begin position="144"/>
        <end position="154"/>
    </location>
</feature>
<proteinExistence type="predicted"/>
<dbReference type="GO" id="GO:0009535">
    <property type="term" value="C:chloroplast thylakoid membrane"/>
    <property type="evidence" value="ECO:0007669"/>
    <property type="project" value="TreeGrafter"/>
</dbReference>
<evidence type="ECO:0000256" key="1">
    <source>
        <dbReference type="SAM" id="MobiDB-lite"/>
    </source>
</evidence>
<dbReference type="InterPro" id="IPR008971">
    <property type="entry name" value="HSP40/DnaJ_pept-bd"/>
</dbReference>
<dbReference type="PANTHER" id="PTHR43096:SF22">
    <property type="entry name" value="MOLECULAR CHAPERONE HSP40_DNAJ FAMILY PROTEIN"/>
    <property type="match status" value="1"/>
</dbReference>
<dbReference type="SUPFAM" id="SSF49493">
    <property type="entry name" value="HSP40/DnaJ peptide-binding domain"/>
    <property type="match status" value="1"/>
</dbReference>
<evidence type="ECO:0000259" key="2">
    <source>
        <dbReference type="Pfam" id="PF01556"/>
    </source>
</evidence>
<sequence>MTHGSGTRRVSADSPEAVLPVWHLNVVADARPLRWCADVEVRILDGTSELRIPPGTQPGDVLVLAKQGVPSLNRPSIRGDHLFAVKVSIPNRISGREKELLEELASLKNGGFASAPVKPKPVHKENGSRAAPEVSDQPDDGEGDWLKKLSDFAG</sequence>
<protein>
    <submittedName>
        <fullName evidence="3">Chaperone protein dnaJ 1</fullName>
    </submittedName>
</protein>
<feature type="region of interest" description="Disordered" evidence="1">
    <location>
        <begin position="111"/>
        <end position="154"/>
    </location>
</feature>
<dbReference type="Gene3D" id="2.60.260.20">
    <property type="entry name" value="Urease metallochaperone UreE, N-terminal domain"/>
    <property type="match status" value="1"/>
</dbReference>